<dbReference type="Gene3D" id="3.40.50.10210">
    <property type="match status" value="1"/>
</dbReference>
<dbReference type="EMBL" id="CAADFO010000061">
    <property type="protein sequence ID" value="VFK30205.1"/>
    <property type="molecule type" value="Genomic_DNA"/>
</dbReference>
<evidence type="ECO:0000256" key="6">
    <source>
        <dbReference type="ARBA" id="ARBA00022676"/>
    </source>
</evidence>
<dbReference type="PANTHER" id="PTHR43463">
    <property type="entry name" value="NICOTINATE-NUCLEOTIDE--DIMETHYLBENZIMIDAZOLE PHOSPHORIBOSYLTRANSFERASE"/>
    <property type="match status" value="1"/>
</dbReference>
<evidence type="ECO:0000256" key="1">
    <source>
        <dbReference type="ARBA" id="ARBA00005049"/>
    </source>
</evidence>
<sequence length="355" mass="37361">MKILNNTIAAISPQSNTWRERARERLDQLTMPHWALGRIMDLAVDLAGMTRSLQPATRHKVIVVMAADHGVVAEGVTQYPQDVTWQMVTNFVDEGAGINALAGQVGADVRVVDMGVAGNLEDFARTEAILSLPVAPGTANMAKGPAMTREQAILSVENGIRVARRMIDENYDLIGVGEMGIGNTTPSSAIIATLSGESVEAVTGHGTGIDEERRQHKIAVIEKALRINHADPQDGLDVLAKLGGFEIGGIAGVILGAAAGQRPVLVDGLISSAGALIARQLAPNVADYLIAAHRGVERGHGIALAQLGKEPLLDLQLRLGEGTGAALAMNLVEAAGRVLQEVKTFAKARVSSQVQ</sequence>
<keyword evidence="7 10" id="KW-0808">Transferase</keyword>
<dbReference type="GO" id="GO:0009236">
    <property type="term" value="P:cobalamin biosynthetic process"/>
    <property type="evidence" value="ECO:0007669"/>
    <property type="project" value="UniProtKB-UniRule"/>
</dbReference>
<evidence type="ECO:0000256" key="9">
    <source>
        <dbReference type="ARBA" id="ARBA00047340"/>
    </source>
</evidence>
<dbReference type="EMBL" id="CAADFQ010000063">
    <property type="protein sequence ID" value="VFK34166.1"/>
    <property type="molecule type" value="Genomic_DNA"/>
</dbReference>
<comment type="similarity">
    <text evidence="2 10">Belongs to the CobT family.</text>
</comment>
<dbReference type="InterPro" id="IPR036087">
    <property type="entry name" value="Nict_dMeBzImd_PRibTrfase_sf"/>
</dbReference>
<evidence type="ECO:0000256" key="4">
    <source>
        <dbReference type="ARBA" id="ARBA00015486"/>
    </source>
</evidence>
<evidence type="ECO:0000256" key="10">
    <source>
        <dbReference type="HAMAP-Rule" id="MF_00230"/>
    </source>
</evidence>
<dbReference type="UniPathway" id="UPA00061">
    <property type="reaction ID" value="UER00516"/>
</dbReference>
<evidence type="ECO:0000313" key="12">
    <source>
        <dbReference type="EMBL" id="VFK34166.1"/>
    </source>
</evidence>
<evidence type="ECO:0000313" key="11">
    <source>
        <dbReference type="EMBL" id="VFK30205.1"/>
    </source>
</evidence>
<comment type="function">
    <text evidence="10">Catalyzes the synthesis of alpha-ribazole-5'-phosphate from nicotinate mononucleotide (NAMN) and 5,6-dimethylbenzimidazole (DMB).</text>
</comment>
<dbReference type="InterPro" id="IPR023195">
    <property type="entry name" value="Nict_dMeBzImd_PRibTrfase_N"/>
</dbReference>
<evidence type="ECO:0000256" key="8">
    <source>
        <dbReference type="ARBA" id="ARBA00030686"/>
    </source>
</evidence>
<feature type="active site" description="Proton acceptor" evidence="10">
    <location>
        <position position="321"/>
    </location>
</feature>
<dbReference type="AlphaFoldDB" id="A0A450XLJ8"/>
<organism evidence="11">
    <name type="scientific">Candidatus Kentrum sp. MB</name>
    <dbReference type="NCBI Taxonomy" id="2138164"/>
    <lineage>
        <taxon>Bacteria</taxon>
        <taxon>Pseudomonadati</taxon>
        <taxon>Pseudomonadota</taxon>
        <taxon>Gammaproteobacteria</taxon>
        <taxon>Candidatus Kentrum</taxon>
    </lineage>
</organism>
<dbReference type="GO" id="GO:0008939">
    <property type="term" value="F:nicotinate-nucleotide-dimethylbenzimidazole phosphoribosyltransferase activity"/>
    <property type="evidence" value="ECO:0007669"/>
    <property type="project" value="UniProtKB-UniRule"/>
</dbReference>
<dbReference type="FunFam" id="3.40.50.10210:FF:000001">
    <property type="entry name" value="Nicotinate-nucleotide--dimethylbenzimidazole phosphoribosyltransferase"/>
    <property type="match status" value="1"/>
</dbReference>
<dbReference type="NCBIfam" id="TIGR03160">
    <property type="entry name" value="cobT_DBIPRT"/>
    <property type="match status" value="1"/>
</dbReference>
<comment type="catalytic activity">
    <reaction evidence="9 10">
        <text>5,6-dimethylbenzimidazole + nicotinate beta-D-ribonucleotide = alpha-ribazole 5'-phosphate + nicotinate + H(+)</text>
        <dbReference type="Rhea" id="RHEA:11196"/>
        <dbReference type="ChEBI" id="CHEBI:15378"/>
        <dbReference type="ChEBI" id="CHEBI:15890"/>
        <dbReference type="ChEBI" id="CHEBI:32544"/>
        <dbReference type="ChEBI" id="CHEBI:57502"/>
        <dbReference type="ChEBI" id="CHEBI:57918"/>
        <dbReference type="EC" id="2.4.2.21"/>
    </reaction>
</comment>
<keyword evidence="5 10" id="KW-0169">Cobalamin biosynthesis</keyword>
<dbReference type="EMBL" id="CAADGH010000071">
    <property type="protein sequence ID" value="VFK76731.1"/>
    <property type="molecule type" value="Genomic_DNA"/>
</dbReference>
<comment type="pathway">
    <text evidence="1 10">Nucleoside biosynthesis; alpha-ribazole biosynthesis; alpha-ribazole from 5,6-dimethylbenzimidazole: step 1/2.</text>
</comment>
<evidence type="ECO:0000256" key="5">
    <source>
        <dbReference type="ARBA" id="ARBA00022573"/>
    </source>
</evidence>
<reference evidence="11" key="1">
    <citation type="submission" date="2019-02" db="EMBL/GenBank/DDBJ databases">
        <authorList>
            <person name="Gruber-Vodicka R. H."/>
            <person name="Seah K. B. B."/>
        </authorList>
    </citation>
    <scope>NUCLEOTIDE SEQUENCE</scope>
    <source>
        <strain evidence="11">BECK_BZ197</strain>
        <strain evidence="13">BECK_BZ198</strain>
        <strain evidence="12">BECK_BZ199</strain>
    </source>
</reference>
<dbReference type="InterPro" id="IPR017846">
    <property type="entry name" value="Nict_dMeBzImd_PRibTrfase_bact"/>
</dbReference>
<dbReference type="HAMAP" id="MF_00230">
    <property type="entry name" value="CobT"/>
    <property type="match status" value="1"/>
</dbReference>
<proteinExistence type="inferred from homology"/>
<accession>A0A450XLJ8</accession>
<protein>
    <recommendedName>
        <fullName evidence="4 10">Nicotinate-nucleotide--dimethylbenzimidazole phosphoribosyltransferase</fullName>
        <shortName evidence="10">NN:DBI PRT</shortName>
        <ecNumber evidence="3 10">2.4.2.21</ecNumber>
    </recommendedName>
    <alternativeName>
        <fullName evidence="8 10">N(1)-alpha-phosphoribosyltransferase</fullName>
    </alternativeName>
</protein>
<dbReference type="NCBIfam" id="NF000996">
    <property type="entry name" value="PRK00105.1"/>
    <property type="match status" value="1"/>
</dbReference>
<keyword evidence="6 10" id="KW-0328">Glycosyltransferase</keyword>
<dbReference type="SUPFAM" id="SSF52733">
    <property type="entry name" value="Nicotinate mononucleotide:5,6-dimethylbenzimidazole phosphoribosyltransferase (CobT)"/>
    <property type="match status" value="1"/>
</dbReference>
<evidence type="ECO:0000256" key="2">
    <source>
        <dbReference type="ARBA" id="ARBA00007110"/>
    </source>
</evidence>
<gene>
    <name evidence="10" type="primary">cobT</name>
    <name evidence="11" type="ORF">BECKMB1821G_GA0114241_10615</name>
    <name evidence="13" type="ORF">BECKMB1821H_GA0114242_107115</name>
    <name evidence="12" type="ORF">BECKMB1821I_GA0114274_10635</name>
</gene>
<dbReference type="InterPro" id="IPR003200">
    <property type="entry name" value="Nict_dMeBzImd_PRibTrfase"/>
</dbReference>
<name>A0A450XLJ8_9GAMM</name>
<dbReference type="CDD" id="cd02439">
    <property type="entry name" value="DMB-PRT_CobT"/>
    <property type="match status" value="1"/>
</dbReference>
<dbReference type="EC" id="2.4.2.21" evidence="3 10"/>
<evidence type="ECO:0000256" key="3">
    <source>
        <dbReference type="ARBA" id="ARBA00011991"/>
    </source>
</evidence>
<evidence type="ECO:0000313" key="13">
    <source>
        <dbReference type="EMBL" id="VFK76731.1"/>
    </source>
</evidence>
<evidence type="ECO:0000256" key="7">
    <source>
        <dbReference type="ARBA" id="ARBA00022679"/>
    </source>
</evidence>
<dbReference type="Pfam" id="PF02277">
    <property type="entry name" value="DBI_PRT"/>
    <property type="match status" value="1"/>
</dbReference>
<dbReference type="Gene3D" id="1.10.1610.10">
    <property type="match status" value="1"/>
</dbReference>
<dbReference type="PANTHER" id="PTHR43463:SF1">
    <property type="entry name" value="NICOTINATE-NUCLEOTIDE--DIMETHYLBENZIMIDAZOLE PHOSPHORIBOSYLTRANSFERASE"/>
    <property type="match status" value="1"/>
</dbReference>